<evidence type="ECO:0000256" key="4">
    <source>
        <dbReference type="ARBA" id="ARBA00023125"/>
    </source>
</evidence>
<dbReference type="STRING" id="525898.Sdel_1180"/>
<feature type="modified residue" description="4-aspartylphosphate" evidence="6">
    <location>
        <position position="50"/>
    </location>
</feature>
<dbReference type="Pfam" id="PF00072">
    <property type="entry name" value="Response_reg"/>
    <property type="match status" value="1"/>
</dbReference>
<evidence type="ECO:0000256" key="2">
    <source>
        <dbReference type="ARBA" id="ARBA00023012"/>
    </source>
</evidence>
<dbReference type="Pfam" id="PF00486">
    <property type="entry name" value="Trans_reg_C"/>
    <property type="match status" value="1"/>
</dbReference>
<sequence>MKILVLEDNVRLLRTIKIGLENENFKVDTFTDGEEALSALTNGYSCFIFDINVPSLSGLDVLEYLRINYKDTPVIMISSDVGLEKIKKSYEFGCNDYIKKPFFVYELVQKIKNLCKNETQIISLGEGFTFDCKNHILLHQTTEIKLSKQEILFLELLSKKRNKTYSYYEIEEYVWEGKSTTEGNIRALVKRLRLKIPPKSIQVIKGVGYSLVCS</sequence>
<dbReference type="AlphaFoldDB" id="D1B283"/>
<feature type="domain" description="Response regulatory" evidence="8">
    <location>
        <begin position="2"/>
        <end position="115"/>
    </location>
</feature>
<dbReference type="SUPFAM" id="SSF46894">
    <property type="entry name" value="C-terminal effector domain of the bipartite response regulators"/>
    <property type="match status" value="1"/>
</dbReference>
<dbReference type="KEGG" id="sdl:Sdel_1180"/>
<keyword evidence="4 7" id="KW-0238">DNA-binding</keyword>
<dbReference type="SMART" id="SM00448">
    <property type="entry name" value="REC"/>
    <property type="match status" value="1"/>
</dbReference>
<dbReference type="HOGENOM" id="CLU_000445_30_3_7"/>
<keyword evidence="3" id="KW-0805">Transcription regulation</keyword>
<dbReference type="RefSeq" id="WP_012856960.1">
    <property type="nucleotide sequence ID" value="NC_013512.1"/>
</dbReference>
<dbReference type="GO" id="GO:0006355">
    <property type="term" value="P:regulation of DNA-templated transcription"/>
    <property type="evidence" value="ECO:0007669"/>
    <property type="project" value="InterPro"/>
</dbReference>
<keyword evidence="2" id="KW-0902">Two-component regulatory system</keyword>
<evidence type="ECO:0000256" key="7">
    <source>
        <dbReference type="PROSITE-ProRule" id="PRU01091"/>
    </source>
</evidence>
<dbReference type="InterPro" id="IPR001789">
    <property type="entry name" value="Sig_transdc_resp-reg_receiver"/>
</dbReference>
<evidence type="ECO:0000256" key="3">
    <source>
        <dbReference type="ARBA" id="ARBA00023015"/>
    </source>
</evidence>
<protein>
    <submittedName>
        <fullName evidence="10">Response regulator receiver</fullName>
    </submittedName>
</protein>
<evidence type="ECO:0000313" key="10">
    <source>
        <dbReference type="EMBL" id="ACZ12203.1"/>
    </source>
</evidence>
<dbReference type="InterPro" id="IPR016032">
    <property type="entry name" value="Sig_transdc_resp-reg_C-effctor"/>
</dbReference>
<dbReference type="Gene3D" id="1.10.10.10">
    <property type="entry name" value="Winged helix-like DNA-binding domain superfamily/Winged helix DNA-binding domain"/>
    <property type="match status" value="1"/>
</dbReference>
<reference evidence="10 11" key="2">
    <citation type="journal article" date="2010" name="Stand. Genomic Sci.">
        <title>Complete genome sequence of Sulfurospirillum deleyianum type strain (5175).</title>
        <authorList>
            <person name="Sikorski J."/>
            <person name="Lapidus A."/>
            <person name="Copeland A."/>
            <person name="Glavina Del Rio T."/>
            <person name="Nolan M."/>
            <person name="Lucas S."/>
            <person name="Chen F."/>
            <person name="Tice H."/>
            <person name="Cheng J.F."/>
            <person name="Saunders E."/>
            <person name="Bruce D."/>
            <person name="Goodwin L."/>
            <person name="Pitluck S."/>
            <person name="Ovchinnikova G."/>
            <person name="Pati A."/>
            <person name="Ivanova N."/>
            <person name="Mavromatis K."/>
            <person name="Chen A."/>
            <person name="Palaniappan K."/>
            <person name="Chain P."/>
            <person name="Land M."/>
            <person name="Hauser L."/>
            <person name="Chang Y.J."/>
            <person name="Jeffries C.D."/>
            <person name="Brettin T."/>
            <person name="Detter J.C."/>
            <person name="Han C."/>
            <person name="Rohde M."/>
            <person name="Lang E."/>
            <person name="Spring S."/>
            <person name="Goker M."/>
            <person name="Bristow J."/>
            <person name="Eisen J.A."/>
            <person name="Markowitz V."/>
            <person name="Hugenholtz P."/>
            <person name="Kyrpides N.C."/>
            <person name="Klenk H.P."/>
        </authorList>
    </citation>
    <scope>NUCLEOTIDE SEQUENCE [LARGE SCALE GENOMIC DNA]</scope>
    <source>
        <strain evidence="11">ATCC 51133 / DSM 6946 / 5175</strain>
    </source>
</reference>
<keyword evidence="11" id="KW-1185">Reference proteome</keyword>
<dbReference type="GO" id="GO:0000976">
    <property type="term" value="F:transcription cis-regulatory region binding"/>
    <property type="evidence" value="ECO:0007669"/>
    <property type="project" value="TreeGrafter"/>
</dbReference>
<evidence type="ECO:0000256" key="6">
    <source>
        <dbReference type="PROSITE-ProRule" id="PRU00169"/>
    </source>
</evidence>
<dbReference type="PANTHER" id="PTHR48111">
    <property type="entry name" value="REGULATOR OF RPOS"/>
    <property type="match status" value="1"/>
</dbReference>
<proteinExistence type="predicted"/>
<dbReference type="PROSITE" id="PS50110">
    <property type="entry name" value="RESPONSE_REGULATORY"/>
    <property type="match status" value="1"/>
</dbReference>
<dbReference type="PANTHER" id="PTHR48111:SF22">
    <property type="entry name" value="REGULATOR OF RPOS"/>
    <property type="match status" value="1"/>
</dbReference>
<dbReference type="GO" id="GO:0032993">
    <property type="term" value="C:protein-DNA complex"/>
    <property type="evidence" value="ECO:0007669"/>
    <property type="project" value="TreeGrafter"/>
</dbReference>
<feature type="DNA-binding region" description="OmpR/PhoB-type" evidence="7">
    <location>
        <begin position="119"/>
        <end position="213"/>
    </location>
</feature>
<name>D1B283_SULD5</name>
<dbReference type="GO" id="GO:0000156">
    <property type="term" value="F:phosphorelay response regulator activity"/>
    <property type="evidence" value="ECO:0007669"/>
    <property type="project" value="TreeGrafter"/>
</dbReference>
<organism evidence="10 11">
    <name type="scientific">Sulfurospirillum deleyianum (strain ATCC 51133 / DSM 6946 / 5175)</name>
    <dbReference type="NCBI Taxonomy" id="525898"/>
    <lineage>
        <taxon>Bacteria</taxon>
        <taxon>Pseudomonadati</taxon>
        <taxon>Campylobacterota</taxon>
        <taxon>Epsilonproteobacteria</taxon>
        <taxon>Campylobacterales</taxon>
        <taxon>Sulfurospirillaceae</taxon>
        <taxon>Sulfurospirillum</taxon>
    </lineage>
</organism>
<feature type="domain" description="OmpR/PhoB-type" evidence="9">
    <location>
        <begin position="119"/>
        <end position="213"/>
    </location>
</feature>
<keyword evidence="5" id="KW-0804">Transcription</keyword>
<gene>
    <name evidence="10" type="ordered locus">Sdel_1180</name>
</gene>
<dbReference type="Gene3D" id="3.40.50.2300">
    <property type="match status" value="1"/>
</dbReference>
<dbReference type="PROSITE" id="PS51755">
    <property type="entry name" value="OMPR_PHOB"/>
    <property type="match status" value="1"/>
</dbReference>
<evidence type="ECO:0000256" key="1">
    <source>
        <dbReference type="ARBA" id="ARBA00022553"/>
    </source>
</evidence>
<dbReference type="CDD" id="cd00383">
    <property type="entry name" value="trans_reg_C"/>
    <property type="match status" value="1"/>
</dbReference>
<evidence type="ECO:0000259" key="8">
    <source>
        <dbReference type="PROSITE" id="PS50110"/>
    </source>
</evidence>
<dbReference type="GO" id="GO:0005829">
    <property type="term" value="C:cytosol"/>
    <property type="evidence" value="ECO:0007669"/>
    <property type="project" value="TreeGrafter"/>
</dbReference>
<dbReference type="SMART" id="SM00862">
    <property type="entry name" value="Trans_reg_C"/>
    <property type="match status" value="1"/>
</dbReference>
<keyword evidence="1 6" id="KW-0597">Phosphoprotein</keyword>
<dbReference type="EMBL" id="CP001816">
    <property type="protein sequence ID" value="ACZ12203.1"/>
    <property type="molecule type" value="Genomic_DNA"/>
</dbReference>
<dbReference type="OrthoDB" id="8912111at2"/>
<accession>D1B283</accession>
<dbReference type="InterPro" id="IPR036388">
    <property type="entry name" value="WH-like_DNA-bd_sf"/>
</dbReference>
<dbReference type="Proteomes" id="UP000002222">
    <property type="component" value="Chromosome"/>
</dbReference>
<dbReference type="eggNOG" id="COG0745">
    <property type="taxonomic scope" value="Bacteria"/>
</dbReference>
<dbReference type="InterPro" id="IPR039420">
    <property type="entry name" value="WalR-like"/>
</dbReference>
<dbReference type="SUPFAM" id="SSF52172">
    <property type="entry name" value="CheY-like"/>
    <property type="match status" value="1"/>
</dbReference>
<evidence type="ECO:0000313" key="11">
    <source>
        <dbReference type="Proteomes" id="UP000002222"/>
    </source>
</evidence>
<dbReference type="InterPro" id="IPR001867">
    <property type="entry name" value="OmpR/PhoB-type_DNA-bd"/>
</dbReference>
<reference evidence="11" key="1">
    <citation type="submission" date="2009-11" db="EMBL/GenBank/DDBJ databases">
        <title>The complete genome of Sulfurospirillum deleyianum DSM 6946.</title>
        <authorList>
            <consortium name="US DOE Joint Genome Institute (JGI-PGF)"/>
            <person name="Lucas S."/>
            <person name="Copeland A."/>
            <person name="Lapidus A."/>
            <person name="Glavina del Rio T."/>
            <person name="Dalin E."/>
            <person name="Tice H."/>
            <person name="Bruce D."/>
            <person name="Goodwin L."/>
            <person name="Pitluck S."/>
            <person name="Kyrpides N."/>
            <person name="Mavromatis K."/>
            <person name="Ivanova N."/>
            <person name="Ovchinnikova G."/>
            <person name="Munk A.C."/>
            <person name="Lu M."/>
            <person name="Brettin T."/>
            <person name="Detter J.C."/>
            <person name="Han C."/>
            <person name="Tapia R."/>
            <person name="Larimer F."/>
            <person name="Land M."/>
            <person name="Hauser L."/>
            <person name="Markowitz V."/>
            <person name="Cheng J.F."/>
            <person name="Hugenholtz P."/>
            <person name="Woyke T."/>
            <person name="Wu D."/>
            <person name="Aumann P."/>
            <person name="Schneider S."/>
            <person name="Lang E."/>
            <person name="Spring S."/>
            <person name="Klenk H.P."/>
            <person name="Eisen J.A."/>
        </authorList>
    </citation>
    <scope>NUCLEOTIDE SEQUENCE [LARGE SCALE GENOMIC DNA]</scope>
    <source>
        <strain evidence="11">ATCC 51133 / DSM 6946 / 5175</strain>
    </source>
</reference>
<evidence type="ECO:0000256" key="5">
    <source>
        <dbReference type="ARBA" id="ARBA00023163"/>
    </source>
</evidence>
<dbReference type="InterPro" id="IPR011006">
    <property type="entry name" value="CheY-like_superfamily"/>
</dbReference>
<evidence type="ECO:0000259" key="9">
    <source>
        <dbReference type="PROSITE" id="PS51755"/>
    </source>
</evidence>